<dbReference type="PROSITE" id="PS00455">
    <property type="entry name" value="AMP_BINDING"/>
    <property type="match status" value="1"/>
</dbReference>
<evidence type="ECO:0000313" key="5">
    <source>
        <dbReference type="Proteomes" id="UP000250266"/>
    </source>
</evidence>
<dbReference type="GO" id="GO:0005737">
    <property type="term" value="C:cytoplasm"/>
    <property type="evidence" value="ECO:0007669"/>
    <property type="project" value="TreeGrafter"/>
</dbReference>
<sequence>MTYHEIDKYSTTLAQNLRQIGIKRRENIGFCFEKSAWAIISMLGILKAGGSCVPLDPSHPPSRIRTILEAASLSTVLVEARNDLLAQIQDLTLVFVNRSFFSTTSNQQSPSQTLPFQQGSRPTDPAFILFTSGSTGSPKAVVLTHSAICSSAKYHGKAMFVGVESRVYQHAAYTFDMSIYDIFTTLILGGTVCIPSSYSRIHRIAESIQHLRANWAFFTPTLLSTLHPNEVSGLRTVLLAGEPVTQEIIDSWAAKVRLLNGYGSTEMSTCFLAHLTPSSDPRNIGTPKGVITRIVDPETLCQIMDTGAGELVVIGPVLASGYLNDCNRTNTSFLNFSSKSSEYRIYRTGDIVERNADGSYHFLGRRDTMTWHV</sequence>
<protein>
    <submittedName>
        <fullName evidence="4">AMP-dependent synthetase and ligase</fullName>
    </submittedName>
</protein>
<name>A0A8E2EE67_9PEZI</name>
<dbReference type="Gene3D" id="3.40.50.12780">
    <property type="entry name" value="N-terminal domain of ligase-like"/>
    <property type="match status" value="1"/>
</dbReference>
<keyword evidence="4" id="KW-0436">Ligase</keyword>
<dbReference type="InterPro" id="IPR042099">
    <property type="entry name" value="ANL_N_sf"/>
</dbReference>
<evidence type="ECO:0000259" key="3">
    <source>
        <dbReference type="Pfam" id="PF00501"/>
    </source>
</evidence>
<dbReference type="PANTHER" id="PTHR45527:SF1">
    <property type="entry name" value="FATTY ACID SYNTHASE"/>
    <property type="match status" value="1"/>
</dbReference>
<dbReference type="PANTHER" id="PTHR45527">
    <property type="entry name" value="NONRIBOSOMAL PEPTIDE SYNTHETASE"/>
    <property type="match status" value="1"/>
</dbReference>
<feature type="domain" description="AMP-dependent synthetase/ligase" evidence="3">
    <location>
        <begin position="1"/>
        <end position="323"/>
    </location>
</feature>
<dbReference type="Pfam" id="PF00501">
    <property type="entry name" value="AMP-binding"/>
    <property type="match status" value="1"/>
</dbReference>
<keyword evidence="5" id="KW-1185">Reference proteome</keyword>
<dbReference type="EMBL" id="KV744889">
    <property type="protein sequence ID" value="OCK82390.1"/>
    <property type="molecule type" value="Genomic_DNA"/>
</dbReference>
<dbReference type="InterPro" id="IPR000873">
    <property type="entry name" value="AMP-dep_synth/lig_dom"/>
</dbReference>
<proteinExistence type="predicted"/>
<dbReference type="InterPro" id="IPR020845">
    <property type="entry name" value="AMP-binding_CS"/>
</dbReference>
<dbReference type="Proteomes" id="UP000250266">
    <property type="component" value="Unassembled WGS sequence"/>
</dbReference>
<accession>A0A8E2EE67</accession>
<organism evidence="4 5">
    <name type="scientific">Lepidopterella palustris CBS 459.81</name>
    <dbReference type="NCBI Taxonomy" id="1314670"/>
    <lineage>
        <taxon>Eukaryota</taxon>
        <taxon>Fungi</taxon>
        <taxon>Dikarya</taxon>
        <taxon>Ascomycota</taxon>
        <taxon>Pezizomycotina</taxon>
        <taxon>Dothideomycetes</taxon>
        <taxon>Pleosporomycetidae</taxon>
        <taxon>Mytilinidiales</taxon>
        <taxon>Argynnaceae</taxon>
        <taxon>Lepidopterella</taxon>
    </lineage>
</organism>
<dbReference type="GO" id="GO:0043041">
    <property type="term" value="P:amino acid activation for nonribosomal peptide biosynthetic process"/>
    <property type="evidence" value="ECO:0007669"/>
    <property type="project" value="TreeGrafter"/>
</dbReference>
<evidence type="ECO:0000256" key="2">
    <source>
        <dbReference type="ARBA" id="ARBA00022553"/>
    </source>
</evidence>
<dbReference type="OrthoDB" id="416786at2759"/>
<dbReference type="GO" id="GO:0031177">
    <property type="term" value="F:phosphopantetheine binding"/>
    <property type="evidence" value="ECO:0007669"/>
    <property type="project" value="TreeGrafter"/>
</dbReference>
<reference evidence="4 5" key="1">
    <citation type="journal article" date="2016" name="Nat. Commun.">
        <title>Ectomycorrhizal ecology is imprinted in the genome of the dominant symbiotic fungus Cenococcum geophilum.</title>
        <authorList>
            <consortium name="DOE Joint Genome Institute"/>
            <person name="Peter M."/>
            <person name="Kohler A."/>
            <person name="Ohm R.A."/>
            <person name="Kuo A."/>
            <person name="Krutzmann J."/>
            <person name="Morin E."/>
            <person name="Arend M."/>
            <person name="Barry K.W."/>
            <person name="Binder M."/>
            <person name="Choi C."/>
            <person name="Clum A."/>
            <person name="Copeland A."/>
            <person name="Grisel N."/>
            <person name="Haridas S."/>
            <person name="Kipfer T."/>
            <person name="LaButti K."/>
            <person name="Lindquist E."/>
            <person name="Lipzen A."/>
            <person name="Maire R."/>
            <person name="Meier B."/>
            <person name="Mihaltcheva S."/>
            <person name="Molinier V."/>
            <person name="Murat C."/>
            <person name="Poggeler S."/>
            <person name="Quandt C.A."/>
            <person name="Sperisen C."/>
            <person name="Tritt A."/>
            <person name="Tisserant E."/>
            <person name="Crous P.W."/>
            <person name="Henrissat B."/>
            <person name="Nehls U."/>
            <person name="Egli S."/>
            <person name="Spatafora J.W."/>
            <person name="Grigoriev I.V."/>
            <person name="Martin F.M."/>
        </authorList>
    </citation>
    <scope>NUCLEOTIDE SEQUENCE [LARGE SCALE GENOMIC DNA]</scope>
    <source>
        <strain evidence="4 5">CBS 459.81</strain>
    </source>
</reference>
<dbReference type="GO" id="GO:0016874">
    <property type="term" value="F:ligase activity"/>
    <property type="evidence" value="ECO:0007669"/>
    <property type="project" value="UniProtKB-KW"/>
</dbReference>
<gene>
    <name evidence="4" type="ORF">K432DRAFT_433505</name>
</gene>
<dbReference type="GO" id="GO:0044550">
    <property type="term" value="P:secondary metabolite biosynthetic process"/>
    <property type="evidence" value="ECO:0007669"/>
    <property type="project" value="TreeGrafter"/>
</dbReference>
<evidence type="ECO:0000313" key="4">
    <source>
        <dbReference type="EMBL" id="OCK82390.1"/>
    </source>
</evidence>
<keyword evidence="1" id="KW-0596">Phosphopantetheine</keyword>
<keyword evidence="2" id="KW-0597">Phosphoprotein</keyword>
<dbReference type="AlphaFoldDB" id="A0A8E2EE67"/>
<evidence type="ECO:0000256" key="1">
    <source>
        <dbReference type="ARBA" id="ARBA00022450"/>
    </source>
</evidence>
<dbReference type="SUPFAM" id="SSF56801">
    <property type="entry name" value="Acetyl-CoA synthetase-like"/>
    <property type="match status" value="1"/>
</dbReference>